<proteinExistence type="predicted"/>
<dbReference type="Pfam" id="PF07238">
    <property type="entry name" value="PilZ"/>
    <property type="match status" value="1"/>
</dbReference>
<reference evidence="2 3" key="1">
    <citation type="journal article" date="2016" name="Nat. Commun.">
        <title>Thousands of microbial genomes shed light on interconnected biogeochemical processes in an aquifer system.</title>
        <authorList>
            <person name="Anantharaman K."/>
            <person name="Brown C.T."/>
            <person name="Hug L.A."/>
            <person name="Sharon I."/>
            <person name="Castelle C.J."/>
            <person name="Probst A.J."/>
            <person name="Thomas B.C."/>
            <person name="Singh A."/>
            <person name="Wilkins M.J."/>
            <person name="Karaoz U."/>
            <person name="Brodie E.L."/>
            <person name="Williams K.H."/>
            <person name="Hubbard S.S."/>
            <person name="Banfield J.F."/>
        </authorList>
    </citation>
    <scope>NUCLEOTIDE SEQUENCE [LARGE SCALE GENOMIC DNA]</scope>
</reference>
<evidence type="ECO:0000313" key="3">
    <source>
        <dbReference type="Proteomes" id="UP000178449"/>
    </source>
</evidence>
<dbReference type="EMBL" id="MFNE01000043">
    <property type="protein sequence ID" value="OGG94005.1"/>
    <property type="molecule type" value="Genomic_DNA"/>
</dbReference>
<evidence type="ECO:0000259" key="1">
    <source>
        <dbReference type="Pfam" id="PF07238"/>
    </source>
</evidence>
<name>A0A1F6G7C3_9PROT</name>
<dbReference type="InterPro" id="IPR009875">
    <property type="entry name" value="PilZ_domain"/>
</dbReference>
<dbReference type="Proteomes" id="UP000178449">
    <property type="component" value="Unassembled WGS sequence"/>
</dbReference>
<dbReference type="STRING" id="1817772.A2527_09115"/>
<organism evidence="2 3">
    <name type="scientific">Candidatus Lambdaproteobacteria bacterium RIFOXYD2_FULL_50_16</name>
    <dbReference type="NCBI Taxonomy" id="1817772"/>
    <lineage>
        <taxon>Bacteria</taxon>
        <taxon>Pseudomonadati</taxon>
        <taxon>Pseudomonadota</taxon>
        <taxon>Candidatus Lambdaproteobacteria</taxon>
    </lineage>
</organism>
<feature type="domain" description="PilZ" evidence="1">
    <location>
        <begin position="16"/>
        <end position="108"/>
    </location>
</feature>
<gene>
    <name evidence="2" type="ORF">A2527_09115</name>
</gene>
<protein>
    <recommendedName>
        <fullName evidence="1">PilZ domain-containing protein</fullName>
    </recommendedName>
</protein>
<sequence>MSSKRHLQRKSLVFYCEVFDRKTGLLIGRMNDLNEEGIMLLGSSPLEVKKLYEVKVVFPFELAGKTELELDAQCLRCQQDINPDLWDIGFRLERMTPLKRKLLEALIERLAIDEQVSDY</sequence>
<dbReference type="GO" id="GO:0035438">
    <property type="term" value="F:cyclic-di-GMP binding"/>
    <property type="evidence" value="ECO:0007669"/>
    <property type="project" value="InterPro"/>
</dbReference>
<comment type="caution">
    <text evidence="2">The sequence shown here is derived from an EMBL/GenBank/DDBJ whole genome shotgun (WGS) entry which is preliminary data.</text>
</comment>
<evidence type="ECO:0000313" key="2">
    <source>
        <dbReference type="EMBL" id="OGG94005.1"/>
    </source>
</evidence>
<accession>A0A1F6G7C3</accession>
<dbReference type="AlphaFoldDB" id="A0A1F6G7C3"/>
<dbReference type="Gene3D" id="2.40.10.220">
    <property type="entry name" value="predicted glycosyltransferase like domains"/>
    <property type="match status" value="1"/>
</dbReference>